<comment type="caution">
    <text evidence="6">The sequence shown here is derived from an EMBL/GenBank/DDBJ whole genome shotgun (WGS) entry which is preliminary data.</text>
</comment>
<dbReference type="GO" id="GO:0006082">
    <property type="term" value="P:organic acid metabolic process"/>
    <property type="evidence" value="ECO:0007669"/>
    <property type="project" value="TreeGrafter"/>
</dbReference>
<dbReference type="Pfam" id="PF00067">
    <property type="entry name" value="p450"/>
    <property type="match status" value="1"/>
</dbReference>
<evidence type="ECO:0000256" key="2">
    <source>
        <dbReference type="ARBA" id="ARBA00010617"/>
    </source>
</evidence>
<keyword evidence="3" id="KW-0479">Metal-binding</keyword>
<dbReference type="SUPFAM" id="SSF48264">
    <property type="entry name" value="Cytochrome P450"/>
    <property type="match status" value="1"/>
</dbReference>
<dbReference type="Proteomes" id="UP001174136">
    <property type="component" value="Unassembled WGS sequence"/>
</dbReference>
<evidence type="ECO:0000256" key="3">
    <source>
        <dbReference type="ARBA" id="ARBA00022723"/>
    </source>
</evidence>
<dbReference type="InterPro" id="IPR036396">
    <property type="entry name" value="Cyt_P450_sf"/>
</dbReference>
<dbReference type="AlphaFoldDB" id="A0AA47N2C0"/>
<reference evidence="6" key="1">
    <citation type="journal article" date="2023" name="Front. Mar. Sci.">
        <title>A new Merluccius polli reference genome to investigate the effects of global change in West African waters.</title>
        <authorList>
            <person name="Mateo J.L."/>
            <person name="Blanco-Fernandez C."/>
            <person name="Garcia-Vazquez E."/>
            <person name="Machado-Schiaffino G."/>
        </authorList>
    </citation>
    <scope>NUCLEOTIDE SEQUENCE</scope>
    <source>
        <strain evidence="6">C29</strain>
        <tissue evidence="6">Fin</tissue>
    </source>
</reference>
<comment type="similarity">
    <text evidence="2">Belongs to the cytochrome P450 family.</text>
</comment>
<proteinExistence type="inferred from homology"/>
<protein>
    <submittedName>
        <fullName evidence="6">Cytochrome P450 2K1</fullName>
    </submittedName>
</protein>
<keyword evidence="5" id="KW-0732">Signal</keyword>
<comment type="cofactor">
    <cofactor evidence="1">
        <name>heme</name>
        <dbReference type="ChEBI" id="CHEBI:30413"/>
    </cofactor>
</comment>
<dbReference type="InterPro" id="IPR050182">
    <property type="entry name" value="Cytochrome_P450_fam2"/>
</dbReference>
<dbReference type="PANTHER" id="PTHR24300">
    <property type="entry name" value="CYTOCHROME P450 508A4-RELATED"/>
    <property type="match status" value="1"/>
</dbReference>
<evidence type="ECO:0000256" key="5">
    <source>
        <dbReference type="SAM" id="SignalP"/>
    </source>
</evidence>
<dbReference type="InterPro" id="IPR002401">
    <property type="entry name" value="Cyt_P450_E_grp-I"/>
</dbReference>
<evidence type="ECO:0000256" key="4">
    <source>
        <dbReference type="ARBA" id="ARBA00023004"/>
    </source>
</evidence>
<dbReference type="GO" id="GO:0006805">
    <property type="term" value="P:xenobiotic metabolic process"/>
    <property type="evidence" value="ECO:0007669"/>
    <property type="project" value="TreeGrafter"/>
</dbReference>
<accession>A0AA47N2C0</accession>
<dbReference type="GO" id="GO:0016712">
    <property type="term" value="F:oxidoreductase activity, acting on paired donors, with incorporation or reduction of molecular oxygen, reduced flavin or flavoprotein as one donor, and incorporation of one atom of oxygen"/>
    <property type="evidence" value="ECO:0007669"/>
    <property type="project" value="TreeGrafter"/>
</dbReference>
<organism evidence="6 7">
    <name type="scientific">Merluccius polli</name>
    <name type="common">Benguela hake</name>
    <name type="synonym">Merluccius cadenati</name>
    <dbReference type="NCBI Taxonomy" id="89951"/>
    <lineage>
        <taxon>Eukaryota</taxon>
        <taxon>Metazoa</taxon>
        <taxon>Chordata</taxon>
        <taxon>Craniata</taxon>
        <taxon>Vertebrata</taxon>
        <taxon>Euteleostomi</taxon>
        <taxon>Actinopterygii</taxon>
        <taxon>Neopterygii</taxon>
        <taxon>Teleostei</taxon>
        <taxon>Neoteleostei</taxon>
        <taxon>Acanthomorphata</taxon>
        <taxon>Zeiogadaria</taxon>
        <taxon>Gadariae</taxon>
        <taxon>Gadiformes</taxon>
        <taxon>Gadoidei</taxon>
        <taxon>Merlucciidae</taxon>
        <taxon>Merluccius</taxon>
    </lineage>
</organism>
<dbReference type="EMBL" id="JAOPHQ010001502">
    <property type="protein sequence ID" value="KAK0150356.1"/>
    <property type="molecule type" value="Genomic_DNA"/>
</dbReference>
<keyword evidence="4" id="KW-0408">Iron</keyword>
<dbReference type="PANTHER" id="PTHR24300:SF319">
    <property type="entry name" value="CYTOCHROME P450, FAMILY 2, SUBFAMILY AC, POLYPEPTIDE 1"/>
    <property type="match status" value="1"/>
</dbReference>
<evidence type="ECO:0000313" key="6">
    <source>
        <dbReference type="EMBL" id="KAK0150356.1"/>
    </source>
</evidence>
<dbReference type="GO" id="GO:0005506">
    <property type="term" value="F:iron ion binding"/>
    <property type="evidence" value="ECO:0007669"/>
    <property type="project" value="InterPro"/>
</dbReference>
<feature type="signal peptide" evidence="5">
    <location>
        <begin position="1"/>
        <end position="21"/>
    </location>
</feature>
<sequence length="179" mass="20185">MAAVLLVAGVFLLVLLYITLSQHSRKTQREPPGPTPLPVLGNLLQLDLNRLDLDLLNLSKKYGSVFTIHLGCTKVVVLSGYKTVKQGLVNQAKEFGDRCVTPIFHDFNKGNGILFSNGETWKEMRRFALTTLKNYGMGTNIIEEKIIKECHYVIETFENQKGNIQQWPTLGNTVFQLFT</sequence>
<name>A0AA47N2C0_MERPO</name>
<dbReference type="PRINTS" id="PR00463">
    <property type="entry name" value="EP450I"/>
</dbReference>
<dbReference type="GO" id="GO:0005737">
    <property type="term" value="C:cytoplasm"/>
    <property type="evidence" value="ECO:0007669"/>
    <property type="project" value="TreeGrafter"/>
</dbReference>
<gene>
    <name evidence="6" type="primary">cyp2k1_1</name>
    <name evidence="6" type="ORF">N1851_008540</name>
</gene>
<keyword evidence="7" id="KW-1185">Reference proteome</keyword>
<evidence type="ECO:0000256" key="1">
    <source>
        <dbReference type="ARBA" id="ARBA00001971"/>
    </source>
</evidence>
<evidence type="ECO:0000313" key="7">
    <source>
        <dbReference type="Proteomes" id="UP001174136"/>
    </source>
</evidence>
<feature type="chain" id="PRO_5041255980" evidence="5">
    <location>
        <begin position="22"/>
        <end position="179"/>
    </location>
</feature>
<dbReference type="Gene3D" id="1.10.630.10">
    <property type="entry name" value="Cytochrome P450"/>
    <property type="match status" value="1"/>
</dbReference>
<dbReference type="InterPro" id="IPR001128">
    <property type="entry name" value="Cyt_P450"/>
</dbReference>
<dbReference type="GO" id="GO:0020037">
    <property type="term" value="F:heme binding"/>
    <property type="evidence" value="ECO:0007669"/>
    <property type="project" value="InterPro"/>
</dbReference>